<gene>
    <name evidence="2" type="ORF">OXD698_LOCUS46938</name>
</gene>
<feature type="non-terminal residue" evidence="2">
    <location>
        <position position="1"/>
    </location>
</feature>
<sequence length="51" mass="5863">TPRNETNLCGLQNQGATCYLNVLIQTLLYTPEFREPLFRLTSKDLNLVGRH</sequence>
<dbReference type="Pfam" id="PF00443">
    <property type="entry name" value="UCH"/>
    <property type="match status" value="1"/>
</dbReference>
<organism evidence="2 3">
    <name type="scientific">Adineta steineri</name>
    <dbReference type="NCBI Taxonomy" id="433720"/>
    <lineage>
        <taxon>Eukaryota</taxon>
        <taxon>Metazoa</taxon>
        <taxon>Spiralia</taxon>
        <taxon>Gnathifera</taxon>
        <taxon>Rotifera</taxon>
        <taxon>Eurotatoria</taxon>
        <taxon>Bdelloidea</taxon>
        <taxon>Adinetida</taxon>
        <taxon>Adinetidae</taxon>
        <taxon>Adineta</taxon>
    </lineage>
</organism>
<dbReference type="InterPro" id="IPR018200">
    <property type="entry name" value="USP_CS"/>
</dbReference>
<dbReference type="PROSITE" id="PS50235">
    <property type="entry name" value="USP_3"/>
    <property type="match status" value="1"/>
</dbReference>
<protein>
    <recommendedName>
        <fullName evidence="1">USP domain-containing protein</fullName>
    </recommendedName>
</protein>
<dbReference type="AlphaFoldDB" id="A0A820IYJ1"/>
<proteinExistence type="predicted"/>
<comment type="caution">
    <text evidence="2">The sequence shown here is derived from an EMBL/GenBank/DDBJ whole genome shotgun (WGS) entry which is preliminary data.</text>
</comment>
<reference evidence="2" key="1">
    <citation type="submission" date="2021-02" db="EMBL/GenBank/DDBJ databases">
        <authorList>
            <person name="Nowell W R."/>
        </authorList>
    </citation>
    <scope>NUCLEOTIDE SEQUENCE</scope>
</reference>
<dbReference type="GO" id="GO:0016579">
    <property type="term" value="P:protein deubiquitination"/>
    <property type="evidence" value="ECO:0007669"/>
    <property type="project" value="InterPro"/>
</dbReference>
<dbReference type="PROSITE" id="PS00972">
    <property type="entry name" value="USP_1"/>
    <property type="match status" value="1"/>
</dbReference>
<evidence type="ECO:0000313" key="2">
    <source>
        <dbReference type="EMBL" id="CAF4316670.1"/>
    </source>
</evidence>
<evidence type="ECO:0000259" key="1">
    <source>
        <dbReference type="PROSITE" id="PS50235"/>
    </source>
</evidence>
<name>A0A820IYJ1_9BILA</name>
<dbReference type="Proteomes" id="UP000663844">
    <property type="component" value="Unassembled WGS sequence"/>
</dbReference>
<dbReference type="InterPro" id="IPR001394">
    <property type="entry name" value="Peptidase_C19_UCH"/>
</dbReference>
<dbReference type="EMBL" id="CAJOAZ010017560">
    <property type="protein sequence ID" value="CAF4316670.1"/>
    <property type="molecule type" value="Genomic_DNA"/>
</dbReference>
<accession>A0A820IYJ1</accession>
<dbReference type="Gene3D" id="3.90.70.10">
    <property type="entry name" value="Cysteine proteinases"/>
    <property type="match status" value="1"/>
</dbReference>
<evidence type="ECO:0000313" key="3">
    <source>
        <dbReference type="Proteomes" id="UP000663844"/>
    </source>
</evidence>
<dbReference type="GO" id="GO:0004843">
    <property type="term" value="F:cysteine-type deubiquitinase activity"/>
    <property type="evidence" value="ECO:0007669"/>
    <property type="project" value="InterPro"/>
</dbReference>
<dbReference type="InterPro" id="IPR038765">
    <property type="entry name" value="Papain-like_cys_pep_sf"/>
</dbReference>
<feature type="domain" description="USP" evidence="1">
    <location>
        <begin position="9"/>
        <end position="51"/>
    </location>
</feature>
<dbReference type="InterPro" id="IPR028889">
    <property type="entry name" value="USP"/>
</dbReference>
<dbReference type="SUPFAM" id="SSF54001">
    <property type="entry name" value="Cysteine proteinases"/>
    <property type="match status" value="1"/>
</dbReference>